<evidence type="ECO:0000256" key="9">
    <source>
        <dbReference type="ARBA" id="ARBA00023224"/>
    </source>
</evidence>
<evidence type="ECO:0000256" key="3">
    <source>
        <dbReference type="ARBA" id="ARBA00022606"/>
    </source>
</evidence>
<feature type="transmembrane region" description="Helical" evidence="10">
    <location>
        <begin position="215"/>
        <end position="241"/>
    </location>
</feature>
<protein>
    <recommendedName>
        <fullName evidence="10">Odorant receptor</fullName>
    </recommendedName>
</protein>
<feature type="transmembrane region" description="Helical" evidence="10">
    <location>
        <begin position="143"/>
        <end position="161"/>
    </location>
</feature>
<evidence type="ECO:0000256" key="5">
    <source>
        <dbReference type="ARBA" id="ARBA00022725"/>
    </source>
</evidence>
<dbReference type="PANTHER" id="PTHR21137">
    <property type="entry name" value="ODORANT RECEPTOR"/>
    <property type="match status" value="1"/>
</dbReference>
<evidence type="ECO:0000313" key="12">
    <source>
        <dbReference type="RefSeq" id="XP_024869572.1"/>
    </source>
</evidence>
<name>A0A6J1PJ03_9HYME</name>
<keyword evidence="5 10" id="KW-0552">Olfaction</keyword>
<dbReference type="AlphaFoldDB" id="A0A6J1PJ03"/>
<evidence type="ECO:0000256" key="1">
    <source>
        <dbReference type="ARBA" id="ARBA00004651"/>
    </source>
</evidence>
<comment type="subcellular location">
    <subcellularLocation>
        <location evidence="1 10">Cell membrane</location>
        <topology evidence="1 10">Multi-pass membrane protein</topology>
    </subcellularLocation>
</comment>
<dbReference type="Proteomes" id="UP000504618">
    <property type="component" value="Unplaced"/>
</dbReference>
<dbReference type="GO" id="GO:0004984">
    <property type="term" value="F:olfactory receptor activity"/>
    <property type="evidence" value="ECO:0007669"/>
    <property type="project" value="InterPro"/>
</dbReference>
<proteinExistence type="inferred from homology"/>
<keyword evidence="6 10" id="KW-1133">Transmembrane helix</keyword>
<dbReference type="GO" id="GO:0005549">
    <property type="term" value="F:odorant binding"/>
    <property type="evidence" value="ECO:0007669"/>
    <property type="project" value="InterPro"/>
</dbReference>
<sequence>MTIAPESDKPTSVLYRRNEHDYSLQLNRWFLKPIGAWPESRATTITERLLSRIIQITCYALIAFTVVPSMLYFYFEEQDLLTKMNSVGPVSHWIMSGMNYTSLLWRSEDIRRCIEHMESDWCAVSRNVDRGSMLRYAKFGRSVAGFCAVFMHCGVFSYSVVNSLTPMIFVIGNETILARRLPCPFYSKLLDTSRDPANEIVLMIQFLSGFIANSITVGACSLAAVFAMHVCGQFAVLYTWLNELIDDRKEKQTAERKLANIVEHHLRVLNFISRFEKIMNQICLVELFGCTINLCLLGFCTIKEWNARNTKTITTYGLVFISLSFNIFIFCYIGEIITEQCKKVGEMAYFTNWYLLPHKTALGMVLIISRSGVVIKITAGKLIQLSLMTFGDVIKTSAAYLNILRTIM</sequence>
<evidence type="ECO:0000256" key="10">
    <source>
        <dbReference type="RuleBase" id="RU351113"/>
    </source>
</evidence>
<gene>
    <name evidence="12" type="primary">LOC112453198</name>
</gene>
<keyword evidence="9 10" id="KW-0807">Transducer</keyword>
<evidence type="ECO:0000313" key="11">
    <source>
        <dbReference type="Proteomes" id="UP000504618"/>
    </source>
</evidence>
<accession>A0A6J1PJ03</accession>
<comment type="caution">
    <text evidence="10">Lacks conserved residue(s) required for the propagation of feature annotation.</text>
</comment>
<keyword evidence="2" id="KW-1003">Cell membrane</keyword>
<keyword evidence="4 10" id="KW-0812">Transmembrane</keyword>
<keyword evidence="7 10" id="KW-0472">Membrane</keyword>
<dbReference type="RefSeq" id="XP_024869572.1">
    <property type="nucleotide sequence ID" value="XM_025013804.1"/>
</dbReference>
<evidence type="ECO:0000256" key="8">
    <source>
        <dbReference type="ARBA" id="ARBA00023170"/>
    </source>
</evidence>
<dbReference type="OrthoDB" id="6617147at2759"/>
<evidence type="ECO:0000256" key="2">
    <source>
        <dbReference type="ARBA" id="ARBA00022475"/>
    </source>
</evidence>
<evidence type="ECO:0000256" key="7">
    <source>
        <dbReference type="ARBA" id="ARBA00023136"/>
    </source>
</evidence>
<dbReference type="InterPro" id="IPR004117">
    <property type="entry name" value="7tm6_olfct_rcpt"/>
</dbReference>
<feature type="transmembrane region" description="Helical" evidence="10">
    <location>
        <begin position="314"/>
        <end position="333"/>
    </location>
</feature>
<comment type="similarity">
    <text evidence="10">Belongs to the insect chemoreceptor superfamily. Heteromeric odorant receptor channel (TC 1.A.69) family.</text>
</comment>
<feature type="transmembrane region" description="Helical" evidence="10">
    <location>
        <begin position="282"/>
        <end position="302"/>
    </location>
</feature>
<keyword evidence="8 10" id="KW-0675">Receptor</keyword>
<organism evidence="11 12">
    <name type="scientific">Temnothorax curvispinosus</name>
    <dbReference type="NCBI Taxonomy" id="300111"/>
    <lineage>
        <taxon>Eukaryota</taxon>
        <taxon>Metazoa</taxon>
        <taxon>Ecdysozoa</taxon>
        <taxon>Arthropoda</taxon>
        <taxon>Hexapoda</taxon>
        <taxon>Insecta</taxon>
        <taxon>Pterygota</taxon>
        <taxon>Neoptera</taxon>
        <taxon>Endopterygota</taxon>
        <taxon>Hymenoptera</taxon>
        <taxon>Apocrita</taxon>
        <taxon>Aculeata</taxon>
        <taxon>Formicoidea</taxon>
        <taxon>Formicidae</taxon>
        <taxon>Myrmicinae</taxon>
        <taxon>Temnothorax</taxon>
    </lineage>
</organism>
<dbReference type="GO" id="GO:0005886">
    <property type="term" value="C:plasma membrane"/>
    <property type="evidence" value="ECO:0007669"/>
    <property type="project" value="UniProtKB-SubCell"/>
</dbReference>
<keyword evidence="3 10" id="KW-0716">Sensory transduction</keyword>
<reference evidence="12" key="1">
    <citation type="submission" date="2025-08" db="UniProtKB">
        <authorList>
            <consortium name="RefSeq"/>
        </authorList>
    </citation>
    <scope>IDENTIFICATION</scope>
    <source>
        <tissue evidence="12">Whole body</tissue>
    </source>
</reference>
<dbReference type="PANTHER" id="PTHR21137:SF35">
    <property type="entry name" value="ODORANT RECEPTOR 19A-RELATED"/>
    <property type="match status" value="1"/>
</dbReference>
<dbReference type="Pfam" id="PF02949">
    <property type="entry name" value="7tm_6"/>
    <property type="match status" value="1"/>
</dbReference>
<keyword evidence="11" id="KW-1185">Reference proteome</keyword>
<evidence type="ECO:0000256" key="6">
    <source>
        <dbReference type="ARBA" id="ARBA00022989"/>
    </source>
</evidence>
<dbReference type="GeneID" id="112453198"/>
<feature type="transmembrane region" description="Helical" evidence="10">
    <location>
        <begin position="53"/>
        <end position="75"/>
    </location>
</feature>
<dbReference type="GO" id="GO:0007165">
    <property type="term" value="P:signal transduction"/>
    <property type="evidence" value="ECO:0007669"/>
    <property type="project" value="UniProtKB-KW"/>
</dbReference>
<evidence type="ECO:0000256" key="4">
    <source>
        <dbReference type="ARBA" id="ARBA00022692"/>
    </source>
</evidence>